<dbReference type="RefSeq" id="YP_009244145.1">
    <property type="nucleotide sequence ID" value="NC_029858.1"/>
</dbReference>
<protein>
    <recommendedName>
        <fullName evidence="4">Large ribosomal subunit protein bL32c</fullName>
    </recommendedName>
    <alternativeName>
        <fullName evidence="5">50S ribosomal protein L32, chloroplastic</fullName>
    </alternativeName>
</protein>
<evidence type="ECO:0000256" key="2">
    <source>
        <dbReference type="ARBA" id="ARBA00022980"/>
    </source>
</evidence>
<keyword evidence="3" id="KW-0687">Ribonucleoprotein</keyword>
<dbReference type="GO" id="GO:0003735">
    <property type="term" value="F:structural constituent of ribosome"/>
    <property type="evidence" value="ECO:0007669"/>
    <property type="project" value="InterPro"/>
</dbReference>
<evidence type="ECO:0000256" key="3">
    <source>
        <dbReference type="ARBA" id="ARBA00023274"/>
    </source>
</evidence>
<dbReference type="Pfam" id="PF01783">
    <property type="entry name" value="Ribosomal_L32p"/>
    <property type="match status" value="1"/>
</dbReference>
<dbReference type="GO" id="GO:0015934">
    <property type="term" value="C:large ribosomal subunit"/>
    <property type="evidence" value="ECO:0007669"/>
    <property type="project" value="InterPro"/>
</dbReference>
<dbReference type="InterPro" id="IPR011332">
    <property type="entry name" value="Ribosomal_zn-bd"/>
</dbReference>
<evidence type="ECO:0000256" key="6">
    <source>
        <dbReference type="SAM" id="MobiDB-lite"/>
    </source>
</evidence>
<dbReference type="HAMAP" id="MF_00340">
    <property type="entry name" value="Ribosomal_bL32"/>
    <property type="match status" value="1"/>
</dbReference>
<dbReference type="AlphaFoldDB" id="A0A141SDL9"/>
<name>A0A141SDL9_GELEL</name>
<dbReference type="SUPFAM" id="SSF57829">
    <property type="entry name" value="Zn-binding ribosomal proteins"/>
    <property type="match status" value="1"/>
</dbReference>
<dbReference type="NCBIfam" id="TIGR01031">
    <property type="entry name" value="rpmF_bact"/>
    <property type="match status" value="1"/>
</dbReference>
<sequence length="55" mass="6277">MAVPKKRTSKSKSRSRKANWKRKANIAAKKSISLAKSLLNNKQNSFIYTNLNNEI</sequence>
<dbReference type="PANTHER" id="PTHR36083:SF1">
    <property type="entry name" value="LARGE RIBOSOMAL SUBUNIT PROTEIN BL32C"/>
    <property type="match status" value="1"/>
</dbReference>
<evidence type="ECO:0000313" key="7">
    <source>
        <dbReference type="EMBL" id="AMK96387.1"/>
    </source>
</evidence>
<evidence type="ECO:0000256" key="1">
    <source>
        <dbReference type="ARBA" id="ARBA00008560"/>
    </source>
</evidence>
<dbReference type="InterPro" id="IPR044958">
    <property type="entry name" value="Ribosomal_bL32_plant/cyanobact"/>
</dbReference>
<comment type="similarity">
    <text evidence="1">Belongs to the bacterial ribosomal protein bL32 family.</text>
</comment>
<organism evidence="7">
    <name type="scientific">Gelidium elegans</name>
    <name type="common">Red alga</name>
    <dbReference type="NCBI Taxonomy" id="37200"/>
    <lineage>
        <taxon>Eukaryota</taxon>
        <taxon>Rhodophyta</taxon>
        <taxon>Florideophyceae</taxon>
        <taxon>Rhodymeniophycidae</taxon>
        <taxon>Gelidiales</taxon>
        <taxon>Gelidiaceae</taxon>
        <taxon>Gelidium</taxon>
    </lineage>
</organism>
<keyword evidence="7" id="KW-0934">Plastid</keyword>
<dbReference type="EMBL" id="KT266786">
    <property type="protein sequence ID" value="AMK96387.1"/>
    <property type="molecule type" value="Genomic_DNA"/>
</dbReference>
<evidence type="ECO:0000256" key="5">
    <source>
        <dbReference type="ARBA" id="ARBA00035431"/>
    </source>
</evidence>
<reference evidence="7" key="1">
    <citation type="submission" date="2015-07" db="EMBL/GenBank/DDBJ databases">
        <title>Reconstructing the complex evolutionary history of mobile plasmids in red algal genomes.</title>
        <authorList>
            <person name="Lee J."/>
            <person name="Kim K.M."/>
            <person name="Yang E.C."/>
            <person name="Miller K.A."/>
            <person name="Boo S.M."/>
            <person name="Bhattacharya D."/>
            <person name="Yoon H.S."/>
        </authorList>
    </citation>
    <scope>NUCLEOTIDE SEQUENCE</scope>
</reference>
<evidence type="ECO:0000256" key="4">
    <source>
        <dbReference type="ARBA" id="ARBA00035280"/>
    </source>
</evidence>
<accession>A0A141SDL9</accession>
<dbReference type="PANTHER" id="PTHR36083">
    <property type="entry name" value="50S RIBOSOMAL PROTEIN L32, CHLOROPLASTIC"/>
    <property type="match status" value="1"/>
</dbReference>
<proteinExistence type="inferred from homology"/>
<keyword evidence="2 7" id="KW-0689">Ribosomal protein</keyword>
<dbReference type="GO" id="GO:0006412">
    <property type="term" value="P:translation"/>
    <property type="evidence" value="ECO:0007669"/>
    <property type="project" value="InterPro"/>
</dbReference>
<dbReference type="InterPro" id="IPR002677">
    <property type="entry name" value="Ribosomal_bL32"/>
</dbReference>
<dbReference type="GeneID" id="27215879"/>
<feature type="region of interest" description="Disordered" evidence="6">
    <location>
        <begin position="1"/>
        <end position="24"/>
    </location>
</feature>
<geneLocation type="plastid" evidence="7"/>
<gene>
    <name evidence="7" type="primary">rpl32</name>
    <name evidence="7" type="ORF">Gele_137</name>
</gene>